<feature type="compositionally biased region" description="Polar residues" evidence="2">
    <location>
        <begin position="744"/>
        <end position="758"/>
    </location>
</feature>
<feature type="compositionally biased region" description="Basic and acidic residues" evidence="2">
    <location>
        <begin position="777"/>
        <end position="790"/>
    </location>
</feature>
<dbReference type="Gene3D" id="1.10.238.10">
    <property type="entry name" value="EF-hand"/>
    <property type="match status" value="1"/>
</dbReference>
<dbReference type="Pfam" id="PF00566">
    <property type="entry name" value="RabGAP-TBC"/>
    <property type="match status" value="1"/>
</dbReference>
<evidence type="ECO:0000313" key="5">
    <source>
        <dbReference type="EMBL" id="KAK5577638.1"/>
    </source>
</evidence>
<dbReference type="EMBL" id="JAVFKY010000004">
    <property type="protein sequence ID" value="KAK5577638.1"/>
    <property type="molecule type" value="Genomic_DNA"/>
</dbReference>
<name>A0AAN7U9I8_9MYCE</name>
<dbReference type="InterPro" id="IPR002048">
    <property type="entry name" value="EF_hand_dom"/>
</dbReference>
<dbReference type="Pfam" id="PF13202">
    <property type="entry name" value="EF-hand_5"/>
    <property type="match status" value="2"/>
</dbReference>
<dbReference type="PROSITE" id="PS50222">
    <property type="entry name" value="EF_HAND_2"/>
    <property type="match status" value="2"/>
</dbReference>
<keyword evidence="6" id="KW-1185">Reference proteome</keyword>
<organism evidence="5 6">
    <name type="scientific">Dictyostelium firmibasis</name>
    <dbReference type="NCBI Taxonomy" id="79012"/>
    <lineage>
        <taxon>Eukaryota</taxon>
        <taxon>Amoebozoa</taxon>
        <taxon>Evosea</taxon>
        <taxon>Eumycetozoa</taxon>
        <taxon>Dictyostelia</taxon>
        <taxon>Dictyosteliales</taxon>
        <taxon>Dictyosteliaceae</taxon>
        <taxon>Dictyostelium</taxon>
    </lineage>
</organism>
<evidence type="ECO:0000256" key="2">
    <source>
        <dbReference type="SAM" id="MobiDB-lite"/>
    </source>
</evidence>
<feature type="compositionally biased region" description="Polar residues" evidence="2">
    <location>
        <begin position="61"/>
        <end position="71"/>
    </location>
</feature>
<dbReference type="InterPro" id="IPR050302">
    <property type="entry name" value="Rab_GAP_TBC_domain"/>
</dbReference>
<dbReference type="SMART" id="SM00164">
    <property type="entry name" value="TBC"/>
    <property type="match status" value="1"/>
</dbReference>
<dbReference type="InterPro" id="IPR000195">
    <property type="entry name" value="Rab-GAP-TBC_dom"/>
</dbReference>
<dbReference type="GO" id="GO:0031267">
    <property type="term" value="F:small GTPase binding"/>
    <property type="evidence" value="ECO:0007669"/>
    <property type="project" value="TreeGrafter"/>
</dbReference>
<feature type="region of interest" description="Disordered" evidence="2">
    <location>
        <begin position="1"/>
        <end position="29"/>
    </location>
</feature>
<dbReference type="PANTHER" id="PTHR47219:SF20">
    <property type="entry name" value="TBC1 DOMAIN FAMILY MEMBER 2B"/>
    <property type="match status" value="1"/>
</dbReference>
<accession>A0AAN7U9I8</accession>
<dbReference type="Gene3D" id="1.10.472.80">
    <property type="entry name" value="Ypt/Rab-GAP domain of gyp1p, domain 3"/>
    <property type="match status" value="1"/>
</dbReference>
<dbReference type="GO" id="GO:0005509">
    <property type="term" value="F:calcium ion binding"/>
    <property type="evidence" value="ECO:0007669"/>
    <property type="project" value="InterPro"/>
</dbReference>
<feature type="region of interest" description="Disordered" evidence="2">
    <location>
        <begin position="41"/>
        <end position="110"/>
    </location>
</feature>
<feature type="compositionally biased region" description="Low complexity" evidence="2">
    <location>
        <begin position="41"/>
        <end position="60"/>
    </location>
</feature>
<dbReference type="Proteomes" id="UP001344447">
    <property type="component" value="Unassembled WGS sequence"/>
</dbReference>
<dbReference type="FunFam" id="1.10.8.270:FF:000140">
    <property type="entry name" value="RabGAP/TBC domain-containing protein"/>
    <property type="match status" value="1"/>
</dbReference>
<dbReference type="Gene3D" id="1.10.8.270">
    <property type="entry name" value="putative rabgap domain of human tbc1 domain family member 14 like domains"/>
    <property type="match status" value="1"/>
</dbReference>
<feature type="domain" description="Rab-GAP TBC" evidence="3">
    <location>
        <begin position="188"/>
        <end position="412"/>
    </location>
</feature>
<feature type="compositionally biased region" description="Low complexity" evidence="2">
    <location>
        <begin position="831"/>
        <end position="841"/>
    </location>
</feature>
<dbReference type="FunFam" id="1.10.238.10:FF:000866">
    <property type="entry name" value="RabGAP/TBC domain-containing protein"/>
    <property type="match status" value="1"/>
</dbReference>
<comment type="caution">
    <text evidence="5">The sequence shown here is derived from an EMBL/GenBank/DDBJ whole genome shotgun (WGS) entry which is preliminary data.</text>
</comment>
<evidence type="ECO:0000313" key="6">
    <source>
        <dbReference type="Proteomes" id="UP001344447"/>
    </source>
</evidence>
<reference evidence="5 6" key="1">
    <citation type="submission" date="2023-11" db="EMBL/GenBank/DDBJ databases">
        <title>Dfirmibasis_genome.</title>
        <authorList>
            <person name="Edelbroek B."/>
            <person name="Kjellin J."/>
            <person name="Jerlstrom-Hultqvist J."/>
            <person name="Soderbom F."/>
        </authorList>
    </citation>
    <scope>NUCLEOTIDE SEQUENCE [LARGE SCALE GENOMIC DNA]</scope>
    <source>
        <strain evidence="5 6">TNS-C-14</strain>
    </source>
</reference>
<dbReference type="PANTHER" id="PTHR47219">
    <property type="entry name" value="RAB GTPASE-ACTIVATING PROTEIN 1-LIKE"/>
    <property type="match status" value="1"/>
</dbReference>
<dbReference type="InterPro" id="IPR018247">
    <property type="entry name" value="EF_Hand_1_Ca_BS"/>
</dbReference>
<dbReference type="PROSITE" id="PS50086">
    <property type="entry name" value="TBC_RABGAP"/>
    <property type="match status" value="1"/>
</dbReference>
<dbReference type="SUPFAM" id="SSF47473">
    <property type="entry name" value="EF-hand"/>
    <property type="match status" value="1"/>
</dbReference>
<evidence type="ECO:0000256" key="1">
    <source>
        <dbReference type="ARBA" id="ARBA00022837"/>
    </source>
</evidence>
<dbReference type="InterPro" id="IPR011992">
    <property type="entry name" value="EF-hand-dom_pair"/>
</dbReference>
<proteinExistence type="predicted"/>
<dbReference type="AlphaFoldDB" id="A0AAN7U9I8"/>
<dbReference type="CDD" id="cd00051">
    <property type="entry name" value="EFh"/>
    <property type="match status" value="1"/>
</dbReference>
<feature type="domain" description="EF-hand" evidence="4">
    <location>
        <begin position="602"/>
        <end position="637"/>
    </location>
</feature>
<feature type="domain" description="EF-hand" evidence="4">
    <location>
        <begin position="638"/>
        <end position="673"/>
    </location>
</feature>
<evidence type="ECO:0000259" key="4">
    <source>
        <dbReference type="PROSITE" id="PS50222"/>
    </source>
</evidence>
<sequence>MDEIQPSSSKETESINCNNNNNDDDENKIITPAISISTFIKSKKSASTSTSPPKSGSLLSIQRTLKTSSETPIIKEKEEKDIKHLIKEKEDKRRDAEKEKEKQEEEEDDKSLPIKKNSIIQHIVDVKWRDKYGFVSDDFFVPELKKFEAIEEEQTQEKMNGWAQFHEQYNKVGLSSNPKQFLKLLAKGIPHSSRGSLWKVYSGSFEKQRKEELLLFKKQKEEKKYSRFGTIRGLQPPTNRKSYYLHLQSIIKTSNRLSTKFQSLPEIDKDIARTFPGHPFFESDEGKRKLSRVLQAYSIRNRKVGYCQSMNIVAGFVLFVGGGNEEDAFWLLSTIVEDFCQNYYSTNLMGSQVDMSVFSILVAQYFPKLFNHMQEYDVSLSLMSTKWFMCLFVNVLPTEIVLRIWDHLFVECGIYGYHKPASDELWLQLDAETLSKHSKENGGETFRCNGLASYNLLLTGLSVLAYFEETLLNCHSTPHLLTILSTHAKGLFKAKEFFKYYQKLRNTIPEDYFNGLKRKSELIFLNELEDMRKARDLHQTLKFTRFSKNDLEKIWSGFRQLEISSRYSMGKSMILDFKMFQNVFQFILPSNIGMGTADENNTRDIIIKQLFKAFDKNKDGTLDFTELMSGLCILAKGTSEERLKLYFSFFDSNGNGFISKSDMKLMLENVYDKIELDPLAATQYSIEEYVEMIFSNYSIPEGEGLSFDMFRQAIASYPRIFRCFMLEEEEFSVDIDNFLEQQQEKSSITNHDGSAENKSSFKRKATKGSRIQFQEVLIRESELENSKTEDESNSSENNNITNTLENENTVENIVQNTSIKKNDEEQEENNSKNNNDNSNNSSDEEHSSKNRIGFSEIKKQQQPTEQKGSTVSSSVLMDAIEKAKIDKPQPNIIIELKSNNYSTTTVSYNSPQPPPPSGNPLSCCKFM</sequence>
<gene>
    <name evidence="5" type="ORF">RB653_002581</name>
</gene>
<dbReference type="GO" id="GO:0005096">
    <property type="term" value="F:GTPase activator activity"/>
    <property type="evidence" value="ECO:0007669"/>
    <property type="project" value="TreeGrafter"/>
</dbReference>
<keyword evidence="1" id="KW-0106">Calcium</keyword>
<dbReference type="SUPFAM" id="SSF47923">
    <property type="entry name" value="Ypt/Rab-GAP domain of gyp1p"/>
    <property type="match status" value="2"/>
</dbReference>
<dbReference type="SMART" id="SM00054">
    <property type="entry name" value="EFh"/>
    <property type="match status" value="2"/>
</dbReference>
<protein>
    <recommendedName>
        <fullName evidence="7">RabGAP/TBC domain-containing protein</fullName>
    </recommendedName>
</protein>
<feature type="region of interest" description="Disordered" evidence="2">
    <location>
        <begin position="744"/>
        <end position="849"/>
    </location>
</feature>
<feature type="compositionally biased region" description="Basic and acidic residues" evidence="2">
    <location>
        <begin position="73"/>
        <end position="103"/>
    </location>
</feature>
<dbReference type="InterPro" id="IPR035969">
    <property type="entry name" value="Rab-GAP_TBC_sf"/>
</dbReference>
<evidence type="ECO:0000259" key="3">
    <source>
        <dbReference type="PROSITE" id="PS50086"/>
    </source>
</evidence>
<evidence type="ECO:0008006" key="7">
    <source>
        <dbReference type="Google" id="ProtNLM"/>
    </source>
</evidence>
<dbReference type="PROSITE" id="PS00018">
    <property type="entry name" value="EF_HAND_1"/>
    <property type="match status" value="2"/>
</dbReference>
<dbReference type="PRINTS" id="PR00450">
    <property type="entry name" value="RECOVERIN"/>
</dbReference>
<feature type="compositionally biased region" description="Low complexity" evidence="2">
    <location>
        <begin position="794"/>
        <end position="812"/>
    </location>
</feature>